<feature type="transmembrane region" description="Helical" evidence="8">
    <location>
        <begin position="1356"/>
        <end position="1376"/>
    </location>
</feature>
<feature type="transmembrane region" description="Helical" evidence="8">
    <location>
        <begin position="1326"/>
        <end position="1344"/>
    </location>
</feature>
<dbReference type="Proteomes" id="UP000007266">
    <property type="component" value="Linkage group 8"/>
</dbReference>
<feature type="region of interest" description="Disordered" evidence="7">
    <location>
        <begin position="849"/>
        <end position="924"/>
    </location>
</feature>
<feature type="compositionally biased region" description="Basic and acidic residues" evidence="7">
    <location>
        <begin position="894"/>
        <end position="906"/>
    </location>
</feature>
<dbReference type="GO" id="GO:0004252">
    <property type="term" value="F:serine-type endopeptidase activity"/>
    <property type="evidence" value="ECO:0007669"/>
    <property type="project" value="InterPro"/>
</dbReference>
<accession>A0A139WDD3</accession>
<dbReference type="EMBL" id="KQ971361">
    <property type="protein sequence ID" value="KYB25953.1"/>
    <property type="molecule type" value="Genomic_DNA"/>
</dbReference>
<evidence type="ECO:0000256" key="8">
    <source>
        <dbReference type="SAM" id="Phobius"/>
    </source>
</evidence>
<feature type="transmembrane region" description="Helical" evidence="8">
    <location>
        <begin position="1411"/>
        <end position="1434"/>
    </location>
</feature>
<dbReference type="InterPro" id="IPR035952">
    <property type="entry name" value="Rhomboid-like_sf"/>
</dbReference>
<dbReference type="PANTHER" id="PTHR45965">
    <property type="entry name" value="INACTIVE RHOMBOID PROTEIN"/>
    <property type="match status" value="1"/>
</dbReference>
<feature type="region of interest" description="Disordered" evidence="7">
    <location>
        <begin position="650"/>
        <end position="722"/>
    </location>
</feature>
<feature type="region of interest" description="Disordered" evidence="7">
    <location>
        <begin position="309"/>
        <end position="380"/>
    </location>
</feature>
<dbReference type="GO" id="GO:0042058">
    <property type="term" value="P:regulation of epidermal growth factor receptor signaling pathway"/>
    <property type="evidence" value="ECO:0000318"/>
    <property type="project" value="GO_Central"/>
</dbReference>
<dbReference type="FunCoup" id="A0A139WDD3">
    <property type="interactions" value="19"/>
</dbReference>
<evidence type="ECO:0000256" key="4">
    <source>
        <dbReference type="ARBA" id="ARBA00022824"/>
    </source>
</evidence>
<dbReference type="GO" id="GO:0005789">
    <property type="term" value="C:endoplasmic reticulum membrane"/>
    <property type="evidence" value="ECO:0000318"/>
    <property type="project" value="GO_Central"/>
</dbReference>
<feature type="compositionally biased region" description="Basic and acidic residues" evidence="7">
    <location>
        <begin position="90"/>
        <end position="114"/>
    </location>
</feature>
<sequence>MDKCGINAGGALSVLVKSGSGIVIPGAAITDHHGDRHRCPDSGARASRMPVEEDYGRRQITLQQHASQSPVPPSLQCPVGCIPAPADHRYASDKNLLDPSERYSDRFGSERSNSDRLPSGERYQGVSERYPLGERPQTSVSSERLQPAEERTQFQTERYHYATCQRYPERYTPVGSLDRYHTHTVDRYSRTSTPTDRYHTLSDKDKTNASDRYTPIEKYQGENFSANDRHNSAQSVCSIERYTPTERHRSKSSDMYKIRERSSSSDRKTERYQQYQNRYDQYVPERFPAIPCPERFATQERNERVPFTQVPYMEPPSPAPASDRFVPPPPLSPENTPSPDCFPNNAFPSPTNTVPPPPERFIPPPPLSPSPTEKYSPKKVERYEKQQRYYDRYHRTQYYPQNERYHVNPDRFVTNDRYIPPNAHMPVERYVPQQQEPYYNTYQTYERYPKFNANDPYMRRDLAFHYRLPLPYSSTQYQRIRYVGTPNRVKCCQYQEGYQLSKSSPGSSSSSSVTSQGKDLHQKEVQCVNNSSLQEMQCQSYQTCAYQQEKGTQCGKECVGFVSPNLRAKGQCRHSICASPSVEYVGASGGRHVCATPPPRGSIGSADGAVCNDNCCTARRAQNSLTVAVCSHKNLSRSIGRMELDDLRAAAPSQPPAGPAAAVAAAAARRHPELRQPQHSPKIPPVQRAVSLPATSPPERPRMQPRLGYTQSERLPNRPTLARSLSRKEMIKNYIKKETATFFGVDEESEEKQQRRWLDRRIRMASRTYGPLKDEYRTLGSTYRRTISEMAPGGRMSGQLQAERPDVLPGPNDVVDTNQERLHEVTVRRKDSVARMTWDGLSYVVNTLTRHRPRRRSQQSQQSRSFPPDTPYSSSSVEEETFFQKPTSPTSPRPQEEGDTIDRGHEATLQPAYRDRLTIRPGSGGWRRDPHVVLRHEGQNRPAVGGSRVFSSLLDNVLDNSNRRQYGMGWVGRMFGRSMRHSVTQDDKILQQLDDMEDHRPMFTYWVTTVQILVLFISLVCYGLGPFGIDLHSRSGQVLVTSLSLQQVDYMEPANFWFGPRASDLIHLGAKFAPCMRIDDKISQQIDKIRAKERETACCIRNDDSGCVQSSQADCSLRGLRPTKTISKWKKWSAGEAGPGGRISGSVCGLDPKFCDAPASVHPYEWPDDITKWPICRKTNTQFSIQKRSGSRDKSAEHMVCEVIGHPCCIGIHGQCKITTKEYCDFVQGTFHEEASLCSQVSCLNDVCGMLPFYFAETPDQFYRLWTSLFLHAGVLQLAVTVLIQYFLMRDLEKLTGSLRIGIIYIGSGVAGNLASAIFVPYRADVGPAGSQFGLLACLIVEVLNSWPMLKHPNQALCKLLSITLVLFLIGLLPWVDNYAHLFGFVFGFLLSYALLPFISFGVYERRKKIVLIWVCLVSAGVLFICLVLLFYIIPVYDCKICSYFNCIPFTRDFCASQNINFKREEPIV</sequence>
<feature type="region of interest" description="Disordered" evidence="7">
    <location>
        <begin position="187"/>
        <end position="209"/>
    </location>
</feature>
<dbReference type="InterPro" id="IPR022764">
    <property type="entry name" value="Peptidase_S54_rhomboid_dom"/>
</dbReference>
<feature type="transmembrane region" description="Helical" evidence="8">
    <location>
        <begin position="1301"/>
        <end position="1320"/>
    </location>
</feature>
<feature type="domain" description="Peptidase S54 rhomboid" evidence="9">
    <location>
        <begin position="1260"/>
        <end position="1397"/>
    </location>
</feature>
<gene>
    <name evidence="10" type="primary">AUGUSTUS-3.0.2_06551</name>
    <name evidence="10" type="ORF">TcasGA2_TC006551</name>
</gene>
<feature type="compositionally biased region" description="Pro residues" evidence="7">
    <location>
        <begin position="353"/>
        <end position="369"/>
    </location>
</feature>
<keyword evidence="4" id="KW-0256">Endoplasmic reticulum</keyword>
<reference evidence="10 11" key="1">
    <citation type="journal article" date="2008" name="Nature">
        <title>The genome of the model beetle and pest Tribolium castaneum.</title>
        <authorList>
            <consortium name="Tribolium Genome Sequencing Consortium"/>
            <person name="Richards S."/>
            <person name="Gibbs R.A."/>
            <person name="Weinstock G.M."/>
            <person name="Brown S.J."/>
            <person name="Denell R."/>
            <person name="Beeman R.W."/>
            <person name="Gibbs R."/>
            <person name="Beeman R.W."/>
            <person name="Brown S.J."/>
            <person name="Bucher G."/>
            <person name="Friedrich M."/>
            <person name="Grimmelikhuijzen C.J."/>
            <person name="Klingler M."/>
            <person name="Lorenzen M."/>
            <person name="Richards S."/>
            <person name="Roth S."/>
            <person name="Schroder R."/>
            <person name="Tautz D."/>
            <person name="Zdobnov E.M."/>
            <person name="Muzny D."/>
            <person name="Gibbs R.A."/>
            <person name="Weinstock G.M."/>
            <person name="Attaway T."/>
            <person name="Bell S."/>
            <person name="Buhay C.J."/>
            <person name="Chandrabose M.N."/>
            <person name="Chavez D."/>
            <person name="Clerk-Blankenburg K.P."/>
            <person name="Cree A."/>
            <person name="Dao M."/>
            <person name="Davis C."/>
            <person name="Chacko J."/>
            <person name="Dinh H."/>
            <person name="Dugan-Rocha S."/>
            <person name="Fowler G."/>
            <person name="Garner T.T."/>
            <person name="Garnes J."/>
            <person name="Gnirke A."/>
            <person name="Hawes A."/>
            <person name="Hernandez J."/>
            <person name="Hines S."/>
            <person name="Holder M."/>
            <person name="Hume J."/>
            <person name="Jhangiani S.N."/>
            <person name="Joshi V."/>
            <person name="Khan Z.M."/>
            <person name="Jackson L."/>
            <person name="Kovar C."/>
            <person name="Kowis A."/>
            <person name="Lee S."/>
            <person name="Lewis L.R."/>
            <person name="Margolis J."/>
            <person name="Morgan M."/>
            <person name="Nazareth L.V."/>
            <person name="Nguyen N."/>
            <person name="Okwuonu G."/>
            <person name="Parker D."/>
            <person name="Richards S."/>
            <person name="Ruiz S.J."/>
            <person name="Santibanez J."/>
            <person name="Savard J."/>
            <person name="Scherer S.E."/>
            <person name="Schneider B."/>
            <person name="Sodergren E."/>
            <person name="Tautz D."/>
            <person name="Vattahil S."/>
            <person name="Villasana D."/>
            <person name="White C.S."/>
            <person name="Wright R."/>
            <person name="Park Y."/>
            <person name="Beeman R.W."/>
            <person name="Lord J."/>
            <person name="Oppert B."/>
            <person name="Lorenzen M."/>
            <person name="Brown S."/>
            <person name="Wang L."/>
            <person name="Savard J."/>
            <person name="Tautz D."/>
            <person name="Richards S."/>
            <person name="Weinstock G."/>
            <person name="Gibbs R.A."/>
            <person name="Liu Y."/>
            <person name="Worley K."/>
            <person name="Weinstock G."/>
            <person name="Elsik C.G."/>
            <person name="Reese J.T."/>
            <person name="Elhaik E."/>
            <person name="Landan G."/>
            <person name="Graur D."/>
            <person name="Arensburger P."/>
            <person name="Atkinson P."/>
            <person name="Beeman R.W."/>
            <person name="Beidler J."/>
            <person name="Brown S.J."/>
            <person name="Demuth J.P."/>
            <person name="Drury D.W."/>
            <person name="Du Y.Z."/>
            <person name="Fujiwara H."/>
            <person name="Lorenzen M."/>
            <person name="Maselli V."/>
            <person name="Osanai M."/>
            <person name="Park Y."/>
            <person name="Robertson H.M."/>
            <person name="Tu Z."/>
            <person name="Wang J.J."/>
            <person name="Wang S."/>
            <person name="Richards S."/>
            <person name="Song H."/>
            <person name="Zhang L."/>
            <person name="Sodergren E."/>
            <person name="Werner D."/>
            <person name="Stanke M."/>
            <person name="Morgenstern B."/>
            <person name="Solovyev V."/>
            <person name="Kosarev P."/>
            <person name="Brown G."/>
            <person name="Chen H.C."/>
            <person name="Ermolaeva O."/>
            <person name="Hlavina W."/>
            <person name="Kapustin Y."/>
            <person name="Kiryutin B."/>
            <person name="Kitts P."/>
            <person name="Maglott D."/>
            <person name="Pruitt K."/>
            <person name="Sapojnikov V."/>
            <person name="Souvorov A."/>
            <person name="Mackey A.J."/>
            <person name="Waterhouse R.M."/>
            <person name="Wyder S."/>
            <person name="Zdobnov E.M."/>
            <person name="Zdobnov E.M."/>
            <person name="Wyder S."/>
            <person name="Kriventseva E.V."/>
            <person name="Kadowaki T."/>
            <person name="Bork P."/>
            <person name="Aranda M."/>
            <person name="Bao R."/>
            <person name="Beermann A."/>
            <person name="Berns N."/>
            <person name="Bolognesi R."/>
            <person name="Bonneton F."/>
            <person name="Bopp D."/>
            <person name="Brown S.J."/>
            <person name="Bucher G."/>
            <person name="Butts T."/>
            <person name="Chaumot A."/>
            <person name="Denell R.E."/>
            <person name="Ferrier D.E."/>
            <person name="Friedrich M."/>
            <person name="Gordon C.M."/>
            <person name="Jindra M."/>
            <person name="Klingler M."/>
            <person name="Lan Q."/>
            <person name="Lattorff H.M."/>
            <person name="Laudet V."/>
            <person name="von Levetsow C."/>
            <person name="Liu Z."/>
            <person name="Lutz R."/>
            <person name="Lynch J.A."/>
            <person name="da Fonseca R.N."/>
            <person name="Posnien N."/>
            <person name="Reuter R."/>
            <person name="Roth S."/>
            <person name="Savard J."/>
            <person name="Schinko J.B."/>
            <person name="Schmitt C."/>
            <person name="Schoppmeier M."/>
            <person name="Schroder R."/>
            <person name="Shippy T.D."/>
            <person name="Simonnet F."/>
            <person name="Marques-Souza H."/>
            <person name="Tautz D."/>
            <person name="Tomoyasu Y."/>
            <person name="Trauner J."/>
            <person name="Van der Zee M."/>
            <person name="Vervoort M."/>
            <person name="Wittkopp N."/>
            <person name="Wimmer E.A."/>
            <person name="Yang X."/>
            <person name="Jones A.K."/>
            <person name="Sattelle D.B."/>
            <person name="Ebert P.R."/>
            <person name="Nelson D."/>
            <person name="Scott J.G."/>
            <person name="Beeman R.W."/>
            <person name="Muthukrishnan S."/>
            <person name="Kramer K.J."/>
            <person name="Arakane Y."/>
            <person name="Beeman R.W."/>
            <person name="Zhu Q."/>
            <person name="Hogenkamp D."/>
            <person name="Dixit R."/>
            <person name="Oppert B."/>
            <person name="Jiang H."/>
            <person name="Zou Z."/>
            <person name="Marshall J."/>
            <person name="Elpidina E."/>
            <person name="Vinokurov K."/>
            <person name="Oppert C."/>
            <person name="Zou Z."/>
            <person name="Evans J."/>
            <person name="Lu Z."/>
            <person name="Zhao P."/>
            <person name="Sumathipala N."/>
            <person name="Altincicek B."/>
            <person name="Vilcinskas A."/>
            <person name="Williams M."/>
            <person name="Hultmark D."/>
            <person name="Hetru C."/>
            <person name="Jiang H."/>
            <person name="Grimmelikhuijzen C.J."/>
            <person name="Hauser F."/>
            <person name="Cazzamali G."/>
            <person name="Williamson M."/>
            <person name="Park Y."/>
            <person name="Li B."/>
            <person name="Tanaka Y."/>
            <person name="Predel R."/>
            <person name="Neupert S."/>
            <person name="Schachtner J."/>
            <person name="Verleyen P."/>
            <person name="Raible F."/>
            <person name="Bork P."/>
            <person name="Friedrich M."/>
            <person name="Walden K.K."/>
            <person name="Robertson H.M."/>
            <person name="Angeli S."/>
            <person name="Foret S."/>
            <person name="Bucher G."/>
            <person name="Schuetz S."/>
            <person name="Maleszka R."/>
            <person name="Wimmer E.A."/>
            <person name="Beeman R.W."/>
            <person name="Lorenzen M."/>
            <person name="Tomoyasu Y."/>
            <person name="Miller S.C."/>
            <person name="Grossmann D."/>
            <person name="Bucher G."/>
        </authorList>
    </citation>
    <scope>NUCLEOTIDE SEQUENCE [LARGE SCALE GENOMIC DNA]</scope>
    <source>
        <strain evidence="10 11">Georgia GA2</strain>
    </source>
</reference>
<keyword evidence="3 8" id="KW-0812">Transmembrane</keyword>
<dbReference type="FunFam" id="1.20.1540.10:FF:000025">
    <property type="entry name" value="Putative rhomboid family"/>
    <property type="match status" value="1"/>
</dbReference>
<feature type="region of interest" description="Disordered" evidence="7">
    <location>
        <begin position="90"/>
        <end position="153"/>
    </location>
</feature>
<feature type="compositionally biased region" description="Basic and acidic residues" evidence="7">
    <location>
        <begin position="243"/>
        <end position="271"/>
    </location>
</feature>
<evidence type="ECO:0000256" key="6">
    <source>
        <dbReference type="ARBA" id="ARBA00023136"/>
    </source>
</evidence>
<comment type="similarity">
    <text evidence="2">Belongs to the peptidase S54 family.</text>
</comment>
<dbReference type="InParanoid" id="A0A139WDD3"/>
<evidence type="ECO:0000259" key="9">
    <source>
        <dbReference type="Pfam" id="PF01694"/>
    </source>
</evidence>
<protein>
    <submittedName>
        <fullName evidence="10">Inactive rhomboid protein 1-like Protein</fullName>
    </submittedName>
</protein>
<dbReference type="Pfam" id="PF01694">
    <property type="entry name" value="Rhomboid"/>
    <property type="match status" value="1"/>
</dbReference>
<comment type="subcellular location">
    <subcellularLocation>
        <location evidence="1">Endoplasmic reticulum membrane</location>
        <topology evidence="1">Multi-pass membrane protein</topology>
    </subcellularLocation>
</comment>
<evidence type="ECO:0000313" key="11">
    <source>
        <dbReference type="Proteomes" id="UP000007266"/>
    </source>
</evidence>
<reference evidence="10 11" key="2">
    <citation type="journal article" date="2010" name="Nucleic Acids Res.">
        <title>BeetleBase in 2010: revisions to provide comprehensive genomic information for Tribolium castaneum.</title>
        <authorList>
            <person name="Kim H.S."/>
            <person name="Murphy T."/>
            <person name="Xia J."/>
            <person name="Caragea D."/>
            <person name="Park Y."/>
            <person name="Beeman R.W."/>
            <person name="Lorenzen M.D."/>
            <person name="Butcher S."/>
            <person name="Manak J.R."/>
            <person name="Brown S.J."/>
        </authorList>
    </citation>
    <scope>GENOME REANNOTATION</scope>
    <source>
        <strain evidence="10 11">Georgia GA2</strain>
    </source>
</reference>
<dbReference type="SUPFAM" id="SSF144091">
    <property type="entry name" value="Rhomboid-like"/>
    <property type="match status" value="1"/>
</dbReference>
<dbReference type="STRING" id="7070.A0A139WDD3"/>
<feature type="compositionally biased region" description="Basic and acidic residues" evidence="7">
    <location>
        <begin position="196"/>
        <end position="209"/>
    </location>
</feature>
<evidence type="ECO:0000256" key="5">
    <source>
        <dbReference type="ARBA" id="ARBA00022989"/>
    </source>
</evidence>
<evidence type="ECO:0000313" key="10">
    <source>
        <dbReference type="EMBL" id="KYB25953.1"/>
    </source>
</evidence>
<evidence type="ECO:0000256" key="1">
    <source>
        <dbReference type="ARBA" id="ARBA00004477"/>
    </source>
</evidence>
<keyword evidence="5 8" id="KW-1133">Transmembrane helix</keyword>
<evidence type="ECO:0000256" key="3">
    <source>
        <dbReference type="ARBA" id="ARBA00022692"/>
    </source>
</evidence>
<keyword evidence="11" id="KW-1185">Reference proteome</keyword>
<dbReference type="Gene3D" id="1.20.1540.10">
    <property type="entry name" value="Rhomboid-like"/>
    <property type="match status" value="1"/>
</dbReference>
<feature type="transmembrane region" description="Helical" evidence="8">
    <location>
        <begin position="1382"/>
        <end position="1404"/>
    </location>
</feature>
<dbReference type="PANTHER" id="PTHR45965:SF3">
    <property type="entry name" value="INACTIVE RHOMBOID PROTEIN 1"/>
    <property type="match status" value="1"/>
</dbReference>
<feature type="compositionally biased region" description="Polar residues" evidence="7">
    <location>
        <begin position="226"/>
        <end position="237"/>
    </location>
</feature>
<dbReference type="InterPro" id="IPR051512">
    <property type="entry name" value="Inactive_Rhomboid"/>
</dbReference>
<dbReference type="GO" id="GO:0050708">
    <property type="term" value="P:regulation of protein secretion"/>
    <property type="evidence" value="ECO:0000318"/>
    <property type="project" value="GO_Central"/>
</dbReference>
<organism evidence="10 11">
    <name type="scientific">Tribolium castaneum</name>
    <name type="common">Red flour beetle</name>
    <dbReference type="NCBI Taxonomy" id="7070"/>
    <lineage>
        <taxon>Eukaryota</taxon>
        <taxon>Metazoa</taxon>
        <taxon>Ecdysozoa</taxon>
        <taxon>Arthropoda</taxon>
        <taxon>Hexapoda</taxon>
        <taxon>Insecta</taxon>
        <taxon>Pterygota</taxon>
        <taxon>Neoptera</taxon>
        <taxon>Endopterygota</taxon>
        <taxon>Coleoptera</taxon>
        <taxon>Polyphaga</taxon>
        <taxon>Cucujiformia</taxon>
        <taxon>Tenebrionidae</taxon>
        <taxon>Tenebrionidae incertae sedis</taxon>
        <taxon>Tribolium</taxon>
    </lineage>
</organism>
<feature type="region of interest" description="Disordered" evidence="7">
    <location>
        <begin position="791"/>
        <end position="821"/>
    </location>
</feature>
<name>A0A139WDD3_TRICA</name>
<evidence type="ECO:0000256" key="2">
    <source>
        <dbReference type="ARBA" id="ARBA00009045"/>
    </source>
</evidence>
<proteinExistence type="inferred from homology"/>
<feature type="region of interest" description="Disordered" evidence="7">
    <location>
        <begin position="226"/>
        <end position="272"/>
    </location>
</feature>
<evidence type="ECO:0000256" key="7">
    <source>
        <dbReference type="SAM" id="MobiDB-lite"/>
    </source>
</evidence>
<feature type="transmembrane region" description="Helical" evidence="8">
    <location>
        <begin position="1269"/>
        <end position="1289"/>
    </location>
</feature>
<keyword evidence="6 8" id="KW-0472">Membrane</keyword>